<reference evidence="2" key="2">
    <citation type="submission" date="2021-08" db="EMBL/GenBank/DDBJ databases">
        <authorList>
            <person name="Tani A."/>
            <person name="Ola A."/>
            <person name="Ogura Y."/>
            <person name="Katsura K."/>
            <person name="Hayashi T."/>
        </authorList>
    </citation>
    <scope>NUCLEOTIDE SEQUENCE</scope>
    <source>
        <strain evidence="2">DSM 19015</strain>
    </source>
</reference>
<comment type="caution">
    <text evidence="2">The sequence shown here is derived from an EMBL/GenBank/DDBJ whole genome shotgun (WGS) entry which is preliminary data.</text>
</comment>
<keyword evidence="1" id="KW-1133">Transmembrane helix</keyword>
<feature type="transmembrane region" description="Helical" evidence="1">
    <location>
        <begin position="140"/>
        <end position="157"/>
    </location>
</feature>
<feature type="transmembrane region" description="Helical" evidence="1">
    <location>
        <begin position="222"/>
        <end position="249"/>
    </location>
</feature>
<feature type="transmembrane region" description="Helical" evidence="1">
    <location>
        <begin position="71"/>
        <end position="93"/>
    </location>
</feature>
<evidence type="ECO:0000313" key="3">
    <source>
        <dbReference type="Proteomes" id="UP001055125"/>
    </source>
</evidence>
<keyword evidence="1" id="KW-0472">Membrane</keyword>
<feature type="transmembrane region" description="Helical" evidence="1">
    <location>
        <begin position="169"/>
        <end position="196"/>
    </location>
</feature>
<reference evidence="2" key="1">
    <citation type="journal article" date="2021" name="Front. Microbiol.">
        <title>Comprehensive Comparative Genomics and Phenotyping of Methylobacterium Species.</title>
        <authorList>
            <person name="Alessa O."/>
            <person name="Ogura Y."/>
            <person name="Fujitani Y."/>
            <person name="Takami H."/>
            <person name="Hayashi T."/>
            <person name="Sahin N."/>
            <person name="Tani A."/>
        </authorList>
    </citation>
    <scope>NUCLEOTIDE SEQUENCE</scope>
    <source>
        <strain evidence="2">DSM 19015</strain>
    </source>
</reference>
<gene>
    <name evidence="2" type="ORF">OCOJLMKI_0313</name>
</gene>
<dbReference type="RefSeq" id="WP_238242328.1">
    <property type="nucleotide sequence ID" value="NZ_BPQP01000004.1"/>
</dbReference>
<sequence>MTTVQAIFPGRVADRLRVRDIGADDFKTAFRLGFEDFLAMPTHVVFISLLYPLVGVFVALLAFGANVIPMLFPLAAGFALLGPFLAVGLYELSRRRARGLETGWNHAFASLRRPAAGALAVVGLVLAVIFLSWLVAAQGLYWALYGAYAPATFLGFAQEVLTTPRGWALILLGNLVGFAFSLLALSVSIVSVPLLVDREADALTAIETSIAAFRQNPRTLTLWGFVVAGMLVLGSLPLFVGLAVVMPILGHATWHLYERIVAD</sequence>
<feature type="transmembrane region" description="Helical" evidence="1">
    <location>
        <begin position="44"/>
        <end position="65"/>
    </location>
</feature>
<evidence type="ECO:0008006" key="4">
    <source>
        <dbReference type="Google" id="ProtNLM"/>
    </source>
</evidence>
<dbReference type="Pfam" id="PF09955">
    <property type="entry name" value="DUF2189"/>
    <property type="match status" value="1"/>
</dbReference>
<accession>A0ABQ4RSE8</accession>
<evidence type="ECO:0000313" key="2">
    <source>
        <dbReference type="EMBL" id="GJD93124.1"/>
    </source>
</evidence>
<dbReference type="InterPro" id="IPR018692">
    <property type="entry name" value="DUF2189"/>
</dbReference>
<name>A0ABQ4RSE8_9HYPH</name>
<evidence type="ECO:0000256" key="1">
    <source>
        <dbReference type="SAM" id="Phobius"/>
    </source>
</evidence>
<feature type="transmembrane region" description="Helical" evidence="1">
    <location>
        <begin position="114"/>
        <end position="134"/>
    </location>
</feature>
<dbReference type="EMBL" id="BPQP01000004">
    <property type="protein sequence ID" value="GJD93124.1"/>
    <property type="molecule type" value="Genomic_DNA"/>
</dbReference>
<keyword evidence="3" id="KW-1185">Reference proteome</keyword>
<proteinExistence type="predicted"/>
<dbReference type="Proteomes" id="UP001055125">
    <property type="component" value="Unassembled WGS sequence"/>
</dbReference>
<protein>
    <recommendedName>
        <fullName evidence="4">Cytochrome C oxidase subunit I</fullName>
    </recommendedName>
</protein>
<keyword evidence="1" id="KW-0812">Transmembrane</keyword>
<organism evidence="2 3">
    <name type="scientific">Methylobacterium iners</name>
    <dbReference type="NCBI Taxonomy" id="418707"/>
    <lineage>
        <taxon>Bacteria</taxon>
        <taxon>Pseudomonadati</taxon>
        <taxon>Pseudomonadota</taxon>
        <taxon>Alphaproteobacteria</taxon>
        <taxon>Hyphomicrobiales</taxon>
        <taxon>Methylobacteriaceae</taxon>
        <taxon>Methylobacterium</taxon>
    </lineage>
</organism>